<keyword evidence="8" id="KW-1185">Reference proteome</keyword>
<dbReference type="GO" id="GO:0046872">
    <property type="term" value="F:metal ion binding"/>
    <property type="evidence" value="ECO:0007669"/>
    <property type="project" value="UniProtKB-KW"/>
</dbReference>
<evidence type="ECO:0000256" key="2">
    <source>
        <dbReference type="ARBA" id="ARBA00022691"/>
    </source>
</evidence>
<comment type="caution">
    <text evidence="7">The sequence shown here is derived from an EMBL/GenBank/DDBJ whole genome shotgun (WGS) entry which is preliminary data.</text>
</comment>
<reference evidence="7 8" key="1">
    <citation type="submission" date="2020-07" db="EMBL/GenBank/DDBJ databases">
        <title>Halieaceae bacterium, F7430, whole genome shotgun sequencing project.</title>
        <authorList>
            <person name="Jiang S."/>
            <person name="Liu Z.W."/>
            <person name="Du Z.J."/>
        </authorList>
    </citation>
    <scope>NUCLEOTIDE SEQUENCE [LARGE SCALE GENOMIC DNA]</scope>
    <source>
        <strain evidence="7 8">F7430</strain>
    </source>
</reference>
<dbReference type="SUPFAM" id="SSF102114">
    <property type="entry name" value="Radical SAM enzymes"/>
    <property type="match status" value="1"/>
</dbReference>
<dbReference type="AlphaFoldDB" id="A0A7W2TTM4"/>
<keyword evidence="5" id="KW-0411">Iron-sulfur</keyword>
<dbReference type="PROSITE" id="PS51918">
    <property type="entry name" value="RADICAL_SAM"/>
    <property type="match status" value="1"/>
</dbReference>
<dbReference type="Gene3D" id="3.20.20.70">
    <property type="entry name" value="Aldolase class I"/>
    <property type="match status" value="1"/>
</dbReference>
<organism evidence="7 8">
    <name type="scientific">Sediminihaliea albiluteola</name>
    <dbReference type="NCBI Taxonomy" id="2758564"/>
    <lineage>
        <taxon>Bacteria</taxon>
        <taxon>Pseudomonadati</taxon>
        <taxon>Pseudomonadota</taxon>
        <taxon>Gammaproteobacteria</taxon>
        <taxon>Cellvibrionales</taxon>
        <taxon>Halieaceae</taxon>
        <taxon>Sediminihaliea</taxon>
    </lineage>
</organism>
<dbReference type="GO" id="GO:0051536">
    <property type="term" value="F:iron-sulfur cluster binding"/>
    <property type="evidence" value="ECO:0007669"/>
    <property type="project" value="UniProtKB-KW"/>
</dbReference>
<dbReference type="SFLD" id="SFLDG01067">
    <property type="entry name" value="SPASM/twitch_domain_containing"/>
    <property type="match status" value="1"/>
</dbReference>
<dbReference type="SFLD" id="SFLDS00029">
    <property type="entry name" value="Radical_SAM"/>
    <property type="match status" value="1"/>
</dbReference>
<dbReference type="GO" id="GO:0003824">
    <property type="term" value="F:catalytic activity"/>
    <property type="evidence" value="ECO:0007669"/>
    <property type="project" value="InterPro"/>
</dbReference>
<protein>
    <submittedName>
        <fullName evidence="7">Radical SAM protein</fullName>
    </submittedName>
</protein>
<evidence type="ECO:0000256" key="5">
    <source>
        <dbReference type="ARBA" id="ARBA00023014"/>
    </source>
</evidence>
<evidence type="ECO:0000313" key="8">
    <source>
        <dbReference type="Proteomes" id="UP000539350"/>
    </source>
</evidence>
<evidence type="ECO:0000313" key="7">
    <source>
        <dbReference type="EMBL" id="MBA6411716.1"/>
    </source>
</evidence>
<comment type="cofactor">
    <cofactor evidence="1">
        <name>[4Fe-4S] cluster</name>
        <dbReference type="ChEBI" id="CHEBI:49883"/>
    </cofactor>
</comment>
<dbReference type="InterPro" id="IPR013785">
    <property type="entry name" value="Aldolase_TIM"/>
</dbReference>
<keyword evidence="2" id="KW-0949">S-adenosyl-L-methionine</keyword>
<dbReference type="Proteomes" id="UP000539350">
    <property type="component" value="Unassembled WGS sequence"/>
</dbReference>
<evidence type="ECO:0000256" key="4">
    <source>
        <dbReference type="ARBA" id="ARBA00023004"/>
    </source>
</evidence>
<dbReference type="PANTHER" id="PTHR11228:SF7">
    <property type="entry name" value="PQQA PEPTIDE CYCLASE"/>
    <property type="match status" value="1"/>
</dbReference>
<dbReference type="PANTHER" id="PTHR11228">
    <property type="entry name" value="RADICAL SAM DOMAIN PROTEIN"/>
    <property type="match status" value="1"/>
</dbReference>
<dbReference type="Pfam" id="PF04055">
    <property type="entry name" value="Radical_SAM"/>
    <property type="match status" value="1"/>
</dbReference>
<gene>
    <name evidence="7" type="ORF">H2508_01130</name>
</gene>
<dbReference type="InterPro" id="IPR007197">
    <property type="entry name" value="rSAM"/>
</dbReference>
<dbReference type="RefSeq" id="WP_182168575.1">
    <property type="nucleotide sequence ID" value="NZ_JACFXU010000011.1"/>
</dbReference>
<evidence type="ECO:0000256" key="1">
    <source>
        <dbReference type="ARBA" id="ARBA00001966"/>
    </source>
</evidence>
<name>A0A7W2TTM4_9GAMM</name>
<dbReference type="EMBL" id="JACFXU010000011">
    <property type="protein sequence ID" value="MBA6411716.1"/>
    <property type="molecule type" value="Genomic_DNA"/>
</dbReference>
<dbReference type="InterPro" id="IPR058240">
    <property type="entry name" value="rSAM_sf"/>
</dbReference>
<accession>A0A7W2TTM4</accession>
<feature type="domain" description="Radical SAM core" evidence="6">
    <location>
        <begin position="19"/>
        <end position="243"/>
    </location>
</feature>
<keyword evidence="4" id="KW-0408">Iron</keyword>
<dbReference type="InterPro" id="IPR050377">
    <property type="entry name" value="Radical_SAM_PqqE_MftC-like"/>
</dbReference>
<keyword evidence="3" id="KW-0479">Metal-binding</keyword>
<evidence type="ECO:0000256" key="3">
    <source>
        <dbReference type="ARBA" id="ARBA00022723"/>
    </source>
</evidence>
<evidence type="ECO:0000259" key="6">
    <source>
        <dbReference type="PROSITE" id="PS51918"/>
    </source>
</evidence>
<sequence length="309" mass="34869">MELIEITDISRQQNRRYTPRGEPRGYIETQRLRELWFNTGTACNLACPFCLEGSKPGDDRLQLMTLADVKPFIDEALQLGVENFSFTGGEPFVARDMHNILAYAAQHRPCLVLTNGTAPLRQRLDQIAPLIEAAQPIRFRISIDYPEPERHEAGRGPGTFNEALASMKALYDLGFKVSLARQWEPEEDTPAVEASFRKHLREYGLPEDLALVSFPDFAPPNSQVQTPEITEHCMTTYHSVQSRADFMCAFSRMVVKKDGQSRVYACTLVDDDSDYDLGGSLRESLAAQVMLSHHRCYSCFKYGASCSEE</sequence>
<dbReference type="CDD" id="cd01335">
    <property type="entry name" value="Radical_SAM"/>
    <property type="match status" value="1"/>
</dbReference>
<proteinExistence type="predicted"/>